<keyword evidence="3 6" id="KW-0378">Hydrolase</keyword>
<dbReference type="InterPro" id="IPR017850">
    <property type="entry name" value="Alkaline_phosphatase_core_sf"/>
</dbReference>
<dbReference type="Proteomes" id="UP000318053">
    <property type="component" value="Unassembled WGS sequence"/>
</dbReference>
<dbReference type="PANTHER" id="PTHR42693:SF53">
    <property type="entry name" value="ENDO-4-O-SULFATASE"/>
    <property type="match status" value="1"/>
</dbReference>
<dbReference type="PANTHER" id="PTHR42693">
    <property type="entry name" value="ARYLSULFATASE FAMILY MEMBER"/>
    <property type="match status" value="1"/>
</dbReference>
<name>A0A5C5YKN8_9BACT</name>
<feature type="domain" description="Sulfatase N-terminal" evidence="5">
    <location>
        <begin position="33"/>
        <end position="397"/>
    </location>
</feature>
<proteinExistence type="inferred from homology"/>
<evidence type="ECO:0000256" key="2">
    <source>
        <dbReference type="ARBA" id="ARBA00022723"/>
    </source>
</evidence>
<evidence type="ECO:0000313" key="6">
    <source>
        <dbReference type="EMBL" id="TWT75436.1"/>
    </source>
</evidence>
<keyword evidence="4" id="KW-0106">Calcium</keyword>
<dbReference type="PROSITE" id="PS00523">
    <property type="entry name" value="SULFATASE_1"/>
    <property type="match status" value="1"/>
</dbReference>
<sequence length="523" mass="58115">MSENVKISRLFQSAFLLIAILSVSLTGAAEPLPNVIIIYTDDQGYGDVSAMNPDAKFQTPNLDRLAREGVMFTRGHSADSVCTPSRYGLLTGRYPWRTHLKQGVFGAEAECLIDDGRLTIASLLKEQGYHTAMVGKWHLGMDFPGTKQNRDWSQPTVNMPLDKGFDYYYGIPASMNYGVLAWFEGRYAAVPPTQLTSKKKNARHSDYRIMPPYDDRGARDLSKNGVLEVAPDFIDNQCLTRFTDEAIEWMGGKVDDAKDGKPFLVYLPYTAPHYPVCPLPEFHGQGDAGAYGEFVIETDHHVGRILRFLQRAGIDENTLIVFTSDNGPENSWKQRIQSHGHDSRGGLRGGKRSVYEGGHRVPFLVRWPAGIVQPGRQSDRIVGQVDLLATIGELVGVDLPEDAGEDSQSFAAVLTDPDSVSQRLPLITHGNGGGQHRYAVTDGDWKLVLGGNTDAHELYHLGRDRAETRNVAAEYPDKVQALIESINRIVTQGRTTPGEKQSNDTEYWKDLIWMSPSEYAQEN</sequence>
<dbReference type="Gene3D" id="3.40.720.10">
    <property type="entry name" value="Alkaline Phosphatase, subunit A"/>
    <property type="match status" value="1"/>
</dbReference>
<evidence type="ECO:0000259" key="5">
    <source>
        <dbReference type="Pfam" id="PF00884"/>
    </source>
</evidence>
<dbReference type="Pfam" id="PF00884">
    <property type="entry name" value="Sulfatase"/>
    <property type="match status" value="1"/>
</dbReference>
<gene>
    <name evidence="6" type="primary">atsA_12</name>
    <name evidence="6" type="ORF">CA85_07270</name>
</gene>
<dbReference type="Gene3D" id="3.30.1120.10">
    <property type="match status" value="1"/>
</dbReference>
<evidence type="ECO:0000256" key="4">
    <source>
        <dbReference type="ARBA" id="ARBA00022837"/>
    </source>
</evidence>
<dbReference type="CDD" id="cd16143">
    <property type="entry name" value="ARS_like"/>
    <property type="match status" value="1"/>
</dbReference>
<keyword evidence="2" id="KW-0479">Metal-binding</keyword>
<dbReference type="PROSITE" id="PS00149">
    <property type="entry name" value="SULFATASE_2"/>
    <property type="match status" value="1"/>
</dbReference>
<comment type="similarity">
    <text evidence="1">Belongs to the sulfatase family.</text>
</comment>
<dbReference type="InterPro" id="IPR000917">
    <property type="entry name" value="Sulfatase_N"/>
</dbReference>
<dbReference type="AlphaFoldDB" id="A0A5C5YKN8"/>
<dbReference type="InterPro" id="IPR024607">
    <property type="entry name" value="Sulfatase_CS"/>
</dbReference>
<organism evidence="6 7">
    <name type="scientific">Allorhodopirellula solitaria</name>
    <dbReference type="NCBI Taxonomy" id="2527987"/>
    <lineage>
        <taxon>Bacteria</taxon>
        <taxon>Pseudomonadati</taxon>
        <taxon>Planctomycetota</taxon>
        <taxon>Planctomycetia</taxon>
        <taxon>Pirellulales</taxon>
        <taxon>Pirellulaceae</taxon>
        <taxon>Allorhodopirellula</taxon>
    </lineage>
</organism>
<dbReference type="EC" id="3.1.6.1" evidence="6"/>
<reference evidence="6 7" key="1">
    <citation type="submission" date="2019-02" db="EMBL/GenBank/DDBJ databases">
        <title>Deep-cultivation of Planctomycetes and their phenomic and genomic characterization uncovers novel biology.</title>
        <authorList>
            <person name="Wiegand S."/>
            <person name="Jogler M."/>
            <person name="Boedeker C."/>
            <person name="Pinto D."/>
            <person name="Vollmers J."/>
            <person name="Rivas-Marin E."/>
            <person name="Kohn T."/>
            <person name="Peeters S.H."/>
            <person name="Heuer A."/>
            <person name="Rast P."/>
            <person name="Oberbeckmann S."/>
            <person name="Bunk B."/>
            <person name="Jeske O."/>
            <person name="Meyerdierks A."/>
            <person name="Storesund J.E."/>
            <person name="Kallscheuer N."/>
            <person name="Luecker S."/>
            <person name="Lage O.M."/>
            <person name="Pohl T."/>
            <person name="Merkel B.J."/>
            <person name="Hornburger P."/>
            <person name="Mueller R.-W."/>
            <person name="Bruemmer F."/>
            <person name="Labrenz M."/>
            <person name="Spormann A.M."/>
            <person name="Op Den Camp H."/>
            <person name="Overmann J."/>
            <person name="Amann R."/>
            <person name="Jetten M.S.M."/>
            <person name="Mascher T."/>
            <person name="Medema M.H."/>
            <person name="Devos D.P."/>
            <person name="Kaster A.-K."/>
            <person name="Ovreas L."/>
            <person name="Rohde M."/>
            <person name="Galperin M.Y."/>
            <person name="Jogler C."/>
        </authorList>
    </citation>
    <scope>NUCLEOTIDE SEQUENCE [LARGE SCALE GENOMIC DNA]</scope>
    <source>
        <strain evidence="6 7">CA85</strain>
    </source>
</reference>
<dbReference type="OrthoDB" id="9783154at2"/>
<protein>
    <submittedName>
        <fullName evidence="6">Arylsulfatase</fullName>
        <ecNumber evidence="6">3.1.6.1</ecNumber>
    </submittedName>
</protein>
<dbReference type="EMBL" id="SJPK01000001">
    <property type="protein sequence ID" value="TWT75436.1"/>
    <property type="molecule type" value="Genomic_DNA"/>
</dbReference>
<dbReference type="InterPro" id="IPR050738">
    <property type="entry name" value="Sulfatase"/>
</dbReference>
<dbReference type="SUPFAM" id="SSF53649">
    <property type="entry name" value="Alkaline phosphatase-like"/>
    <property type="match status" value="1"/>
</dbReference>
<keyword evidence="7" id="KW-1185">Reference proteome</keyword>
<dbReference type="GO" id="GO:0004065">
    <property type="term" value="F:arylsulfatase activity"/>
    <property type="evidence" value="ECO:0007669"/>
    <property type="project" value="UniProtKB-EC"/>
</dbReference>
<evidence type="ECO:0000313" key="7">
    <source>
        <dbReference type="Proteomes" id="UP000318053"/>
    </source>
</evidence>
<comment type="caution">
    <text evidence="6">The sequence shown here is derived from an EMBL/GenBank/DDBJ whole genome shotgun (WGS) entry which is preliminary data.</text>
</comment>
<evidence type="ECO:0000256" key="1">
    <source>
        <dbReference type="ARBA" id="ARBA00008779"/>
    </source>
</evidence>
<evidence type="ECO:0000256" key="3">
    <source>
        <dbReference type="ARBA" id="ARBA00022801"/>
    </source>
</evidence>
<dbReference type="GO" id="GO:0046872">
    <property type="term" value="F:metal ion binding"/>
    <property type="evidence" value="ECO:0007669"/>
    <property type="project" value="UniProtKB-KW"/>
</dbReference>
<accession>A0A5C5YKN8</accession>